<reference evidence="2" key="1">
    <citation type="submission" date="2022-11" db="UniProtKB">
        <authorList>
            <consortium name="WormBaseParasite"/>
        </authorList>
    </citation>
    <scope>IDENTIFICATION</scope>
</reference>
<evidence type="ECO:0000313" key="2">
    <source>
        <dbReference type="WBParaSite" id="JU765_v2.g8931.t1"/>
    </source>
</evidence>
<proteinExistence type="predicted"/>
<protein>
    <submittedName>
        <fullName evidence="2">CUB domain-containing protein</fullName>
    </submittedName>
</protein>
<sequence length="237" mass="27190">MTAPTALFCQKFMKTVCSTLLLMMIFGLGSVESTKCECSNKILMLLRYDDFRIITSPDYPQIYCPDMICAWRIVAPENYSQIHFFAKNIDLRDNHDFIHFFESKTGMDLDSELNNATFTCTGRTDCRFKSSGQFLTIIFRSGKGSGNHYGFQGTVSLYDRQSTWLRSIWKILLVALCSVAFIIVVTIVMYFLVCKRYIHQQKHSSLHQEEEETIITSVSKANAPDVESQQKLVNDSF</sequence>
<dbReference type="WBParaSite" id="JU765_v2.g8931.t1">
    <property type="protein sequence ID" value="JU765_v2.g8931.t1"/>
    <property type="gene ID" value="JU765_v2.g8931"/>
</dbReference>
<organism evidence="1 2">
    <name type="scientific">Panagrolaimus sp. JU765</name>
    <dbReference type="NCBI Taxonomy" id="591449"/>
    <lineage>
        <taxon>Eukaryota</taxon>
        <taxon>Metazoa</taxon>
        <taxon>Ecdysozoa</taxon>
        <taxon>Nematoda</taxon>
        <taxon>Chromadorea</taxon>
        <taxon>Rhabditida</taxon>
        <taxon>Tylenchina</taxon>
        <taxon>Panagrolaimomorpha</taxon>
        <taxon>Panagrolaimoidea</taxon>
        <taxon>Panagrolaimidae</taxon>
        <taxon>Panagrolaimus</taxon>
    </lineage>
</organism>
<dbReference type="Proteomes" id="UP000887576">
    <property type="component" value="Unplaced"/>
</dbReference>
<accession>A0AC34RPE8</accession>
<evidence type="ECO:0000313" key="1">
    <source>
        <dbReference type="Proteomes" id="UP000887576"/>
    </source>
</evidence>
<name>A0AC34RPE8_9BILA</name>